<dbReference type="EMBL" id="CAJMWY010004307">
    <property type="protein sequence ID" value="CAE6527326.1"/>
    <property type="molecule type" value="Genomic_DNA"/>
</dbReference>
<dbReference type="GO" id="GO:0019369">
    <property type="term" value="P:arachidonate metabolic process"/>
    <property type="evidence" value="ECO:0007669"/>
    <property type="project" value="TreeGrafter"/>
</dbReference>
<gene>
    <name evidence="6" type="ORF">RDB_LOCUS167158</name>
</gene>
<dbReference type="AlphaFoldDB" id="A0A8H3DGN2"/>
<evidence type="ECO:0000313" key="7">
    <source>
        <dbReference type="Proteomes" id="UP000663861"/>
    </source>
</evidence>
<protein>
    <recommendedName>
        <fullName evidence="5">PNPLA domain-containing protein</fullName>
    </recommendedName>
</protein>
<evidence type="ECO:0000256" key="1">
    <source>
        <dbReference type="ARBA" id="ARBA00022801"/>
    </source>
</evidence>
<name>A0A8H3DGN2_9AGAM</name>
<evidence type="ECO:0000256" key="2">
    <source>
        <dbReference type="ARBA" id="ARBA00022963"/>
    </source>
</evidence>
<dbReference type="PANTHER" id="PTHR24185:SF1">
    <property type="entry name" value="CALCIUM-INDEPENDENT PHOSPHOLIPASE A2-GAMMA"/>
    <property type="match status" value="1"/>
</dbReference>
<sequence>MSSSGAPHEGLNILHKCSNVDGGGARGLSALILVEEVTKRLQAIKNLDPPLSPYQCFDVIAGTGTGAVQACMLGRLRMPVHSAIVAYANLAKDVFSEKKRWGSGSFKTTRLKDSLRNIIQNATGDPDEPMMERQQAGTQCKTLMFAMSRHSIRAGIPTAFRSYHVAANAGPECTIWETLCATMAHPDLFKSFEIGSPPLSQSFVDAGLGCNNPLNHVLAEVKAIYPDRYVASITSVGTGHTRTIQIPDTSMLRRLLPIAALVATKEIATDAERVAEEMARRFNSTQGVYFRLNVDQGIQSVDIDGWEQLPEVREHTRAYMRLFEINKTIDKVVQTIHSRDLIVPASQIDGEIQAATSNSTAVTSLLPVARHCPAPVPIFTGREFAI</sequence>
<dbReference type="PANTHER" id="PTHR24185">
    <property type="entry name" value="CALCIUM-INDEPENDENT PHOSPHOLIPASE A2-GAMMA"/>
    <property type="match status" value="1"/>
</dbReference>
<dbReference type="GO" id="GO:0016042">
    <property type="term" value="P:lipid catabolic process"/>
    <property type="evidence" value="ECO:0007669"/>
    <property type="project" value="UniProtKB-KW"/>
</dbReference>
<organism evidence="6 7">
    <name type="scientific">Rhizoctonia solani</name>
    <dbReference type="NCBI Taxonomy" id="456999"/>
    <lineage>
        <taxon>Eukaryota</taxon>
        <taxon>Fungi</taxon>
        <taxon>Dikarya</taxon>
        <taxon>Basidiomycota</taxon>
        <taxon>Agaricomycotina</taxon>
        <taxon>Agaricomycetes</taxon>
        <taxon>Cantharellales</taxon>
        <taxon>Ceratobasidiaceae</taxon>
        <taxon>Rhizoctonia</taxon>
    </lineage>
</organism>
<dbReference type="InterPro" id="IPR002641">
    <property type="entry name" value="PNPLA_dom"/>
</dbReference>
<feature type="short sequence motif" description="GXGXXG" evidence="4">
    <location>
        <begin position="22"/>
        <end position="27"/>
    </location>
</feature>
<dbReference type="PROSITE" id="PS51635">
    <property type="entry name" value="PNPLA"/>
    <property type="match status" value="1"/>
</dbReference>
<accession>A0A8H3DGN2</accession>
<dbReference type="GO" id="GO:0047499">
    <property type="term" value="F:calcium-independent phospholipase A2 activity"/>
    <property type="evidence" value="ECO:0007669"/>
    <property type="project" value="TreeGrafter"/>
</dbReference>
<comment type="caution">
    <text evidence="4">Lacks conserved residue(s) required for the propagation of feature annotation.</text>
</comment>
<comment type="caution">
    <text evidence="6">The sequence shown here is derived from an EMBL/GenBank/DDBJ whole genome shotgun (WGS) entry which is preliminary data.</text>
</comment>
<feature type="domain" description="PNPLA" evidence="5">
    <location>
        <begin position="18"/>
        <end position="218"/>
    </location>
</feature>
<reference evidence="6" key="1">
    <citation type="submission" date="2021-01" db="EMBL/GenBank/DDBJ databases">
        <authorList>
            <person name="Kaushik A."/>
        </authorList>
    </citation>
    <scope>NUCLEOTIDE SEQUENCE</scope>
    <source>
        <strain evidence="6">AG4-RS23</strain>
    </source>
</reference>
<dbReference type="SUPFAM" id="SSF52151">
    <property type="entry name" value="FabD/lysophospholipase-like"/>
    <property type="match status" value="1"/>
</dbReference>
<evidence type="ECO:0000259" key="5">
    <source>
        <dbReference type="PROSITE" id="PS51635"/>
    </source>
</evidence>
<dbReference type="InterPro" id="IPR016035">
    <property type="entry name" value="Acyl_Trfase/lysoPLipase"/>
</dbReference>
<dbReference type="GO" id="GO:0016020">
    <property type="term" value="C:membrane"/>
    <property type="evidence" value="ECO:0007669"/>
    <property type="project" value="TreeGrafter"/>
</dbReference>
<evidence type="ECO:0000256" key="3">
    <source>
        <dbReference type="ARBA" id="ARBA00023098"/>
    </source>
</evidence>
<feature type="non-terminal residue" evidence="6">
    <location>
        <position position="1"/>
    </location>
</feature>
<dbReference type="Gene3D" id="3.40.1090.10">
    <property type="entry name" value="Cytosolic phospholipase A2 catalytic domain"/>
    <property type="match status" value="1"/>
</dbReference>
<evidence type="ECO:0000313" key="6">
    <source>
        <dbReference type="EMBL" id="CAE6527326.1"/>
    </source>
</evidence>
<dbReference type="Proteomes" id="UP000663861">
    <property type="component" value="Unassembled WGS sequence"/>
</dbReference>
<keyword evidence="3" id="KW-0443">Lipid metabolism</keyword>
<proteinExistence type="predicted"/>
<keyword evidence="2" id="KW-0442">Lipid degradation</keyword>
<dbReference type="GO" id="GO:0046486">
    <property type="term" value="P:glycerolipid metabolic process"/>
    <property type="evidence" value="ECO:0007669"/>
    <property type="project" value="UniProtKB-ARBA"/>
</dbReference>
<evidence type="ECO:0000256" key="4">
    <source>
        <dbReference type="PROSITE-ProRule" id="PRU01161"/>
    </source>
</evidence>
<keyword evidence="1" id="KW-0378">Hydrolase</keyword>
<dbReference type="Pfam" id="PF01734">
    <property type="entry name" value="Patatin"/>
    <property type="match status" value="1"/>
</dbReference>